<keyword evidence="2" id="KW-1185">Reference proteome</keyword>
<dbReference type="RefSeq" id="WP_381207678.1">
    <property type="nucleotide sequence ID" value="NZ_JBHSPC010000018.1"/>
</dbReference>
<dbReference type="Proteomes" id="UP001596183">
    <property type="component" value="Unassembled WGS sequence"/>
</dbReference>
<sequence>MVAADTLAAFRAAPHKSLSYGLGLDSTALLLTILDDPASFGIAEDFSELSVVTGLTASRFPT</sequence>
<evidence type="ECO:0000313" key="1">
    <source>
        <dbReference type="EMBL" id="MFC5670073.1"/>
    </source>
</evidence>
<reference evidence="2" key="1">
    <citation type="journal article" date="2019" name="Int. J. Syst. Evol. Microbiol.">
        <title>The Global Catalogue of Microorganisms (GCM) 10K type strain sequencing project: providing services to taxonomists for standard genome sequencing and annotation.</title>
        <authorList>
            <consortium name="The Broad Institute Genomics Platform"/>
            <consortium name="The Broad Institute Genome Sequencing Center for Infectious Disease"/>
            <person name="Wu L."/>
            <person name="Ma J."/>
        </authorList>
    </citation>
    <scope>NUCLEOTIDE SEQUENCE [LARGE SCALE GENOMIC DNA]</scope>
    <source>
        <strain evidence="2">JCM 13852</strain>
    </source>
</reference>
<evidence type="ECO:0000313" key="2">
    <source>
        <dbReference type="Proteomes" id="UP001596183"/>
    </source>
</evidence>
<comment type="caution">
    <text evidence="1">The sequence shown here is derived from an EMBL/GenBank/DDBJ whole genome shotgun (WGS) entry which is preliminary data.</text>
</comment>
<name>A0ABW0XJW0_9ACTN</name>
<protein>
    <submittedName>
        <fullName evidence="1">Uncharacterized protein</fullName>
    </submittedName>
</protein>
<organism evidence="1 2">
    <name type="scientific">Streptomyces incanus</name>
    <dbReference type="NCBI Taxonomy" id="887453"/>
    <lineage>
        <taxon>Bacteria</taxon>
        <taxon>Bacillati</taxon>
        <taxon>Actinomycetota</taxon>
        <taxon>Actinomycetes</taxon>
        <taxon>Kitasatosporales</taxon>
        <taxon>Streptomycetaceae</taxon>
        <taxon>Streptomyces</taxon>
    </lineage>
</organism>
<accession>A0ABW0XJW0</accession>
<dbReference type="EMBL" id="JBHSPC010000018">
    <property type="protein sequence ID" value="MFC5670073.1"/>
    <property type="molecule type" value="Genomic_DNA"/>
</dbReference>
<proteinExistence type="predicted"/>
<gene>
    <name evidence="1" type="ORF">ACFP2V_08115</name>
</gene>